<protein>
    <recommendedName>
        <fullName evidence="3">DUF4177 domain-containing protein</fullName>
    </recommendedName>
</protein>
<accession>A0A1H2SMI6</accession>
<name>A0A1H2SMI6_HALVA</name>
<dbReference type="AlphaFoldDB" id="A0A1H2SMI6"/>
<reference evidence="1 2" key="1">
    <citation type="submission" date="2016-10" db="EMBL/GenBank/DDBJ databases">
        <authorList>
            <person name="de Groot N.N."/>
        </authorList>
    </citation>
    <scope>NUCLEOTIDE SEQUENCE [LARGE SCALE GENOMIC DNA]</scope>
    <source>
        <strain evidence="1 2">DSM 3756</strain>
    </source>
</reference>
<dbReference type="STRING" id="28442.SAMN05443574_102415"/>
<organism evidence="1 2">
    <name type="scientific">Haloarcula vallismortis</name>
    <name type="common">Halobacterium vallismortis</name>
    <dbReference type="NCBI Taxonomy" id="28442"/>
    <lineage>
        <taxon>Archaea</taxon>
        <taxon>Methanobacteriati</taxon>
        <taxon>Methanobacteriota</taxon>
        <taxon>Stenosarchaea group</taxon>
        <taxon>Halobacteria</taxon>
        <taxon>Halobacteriales</taxon>
        <taxon>Haloarculaceae</taxon>
        <taxon>Haloarcula</taxon>
    </lineage>
</organism>
<proteinExistence type="predicted"/>
<evidence type="ECO:0000313" key="2">
    <source>
        <dbReference type="Proteomes" id="UP000182573"/>
    </source>
</evidence>
<sequence>MPSYEYKTLDVDTGMFGSSSVPTEKLNELGADGWEVVAPITENSGQTAGLLLQRER</sequence>
<dbReference type="EMBL" id="FNOF01000002">
    <property type="protein sequence ID" value="SDW32249.1"/>
    <property type="molecule type" value="Genomic_DNA"/>
</dbReference>
<dbReference type="RefSeq" id="WP_004517651.1">
    <property type="nucleotide sequence ID" value="NZ_FNOF01000002.1"/>
</dbReference>
<gene>
    <name evidence="1" type="ORF">SAMN05443574_102415</name>
</gene>
<evidence type="ECO:0000313" key="1">
    <source>
        <dbReference type="EMBL" id="SDW32249.1"/>
    </source>
</evidence>
<dbReference type="InterPro" id="IPR025234">
    <property type="entry name" value="YjzH-like"/>
</dbReference>
<dbReference type="Proteomes" id="UP000182573">
    <property type="component" value="Unassembled WGS sequence"/>
</dbReference>
<dbReference type="Pfam" id="PF13783">
    <property type="entry name" value="DUF4177"/>
    <property type="match status" value="1"/>
</dbReference>
<evidence type="ECO:0008006" key="3">
    <source>
        <dbReference type="Google" id="ProtNLM"/>
    </source>
</evidence>